<evidence type="ECO:0000256" key="3">
    <source>
        <dbReference type="SAM" id="MobiDB-lite"/>
    </source>
</evidence>
<dbReference type="Pfam" id="PF13374">
    <property type="entry name" value="TPR_10"/>
    <property type="match status" value="1"/>
</dbReference>
<dbReference type="InterPro" id="IPR019734">
    <property type="entry name" value="TPR_rpt"/>
</dbReference>
<reference evidence="5" key="2">
    <citation type="journal article" date="2021" name="Int. J. Syst. Evol. Microbiol.">
        <title>Geomonas silvestris sp. nov., Geomonas paludis sp. nov. and Geomonas limicola sp. nov., isolated from terrestrial environments, and emended description of the genus Geomonas.</title>
        <authorList>
            <person name="Itoh H."/>
            <person name="Xu Z."/>
            <person name="Masuda Y."/>
            <person name="Ushijima N."/>
            <person name="Hayakawa C."/>
            <person name="Shiratori Y."/>
            <person name="Senoo K."/>
        </authorList>
    </citation>
    <scope>NUCLEOTIDE SEQUENCE</scope>
    <source>
        <strain evidence="5">Red736</strain>
    </source>
</reference>
<gene>
    <name evidence="5" type="ORF">GMPD_11860</name>
    <name evidence="6" type="ORF">M1B72_10955</name>
</gene>
<dbReference type="Proteomes" id="UP000568888">
    <property type="component" value="Unassembled WGS sequence"/>
</dbReference>
<keyword evidence="8" id="KW-1185">Reference proteome</keyword>
<keyword evidence="1" id="KW-0677">Repeat</keyword>
<feature type="region of interest" description="Disordered" evidence="3">
    <location>
        <begin position="88"/>
        <end position="113"/>
    </location>
</feature>
<evidence type="ECO:0000313" key="5">
    <source>
        <dbReference type="EMBL" id="GFO63267.1"/>
    </source>
</evidence>
<reference evidence="6" key="3">
    <citation type="submission" date="2022-04" db="EMBL/GenBank/DDBJ databases">
        <authorList>
            <person name="Liu G."/>
        </authorList>
    </citation>
    <scope>NUCLEOTIDE SEQUENCE</scope>
    <source>
        <strain evidence="6">RG22</strain>
    </source>
</reference>
<accession>A0A6V8MU73</accession>
<dbReference type="PANTHER" id="PTHR45641:SF19">
    <property type="entry name" value="NEPHROCYSTIN-3"/>
    <property type="match status" value="1"/>
</dbReference>
<feature type="compositionally biased region" description="Polar residues" evidence="3">
    <location>
        <begin position="100"/>
        <end position="113"/>
    </location>
</feature>
<protein>
    <submittedName>
        <fullName evidence="6">CHAT domain-containing protein</fullName>
    </submittedName>
</protein>
<feature type="compositionally biased region" description="Basic and acidic residues" evidence="3">
    <location>
        <begin position="27"/>
        <end position="51"/>
    </location>
</feature>
<dbReference type="RefSeq" id="WP_183346141.1">
    <property type="nucleotide sequence ID" value="NZ_BLXY01000002.1"/>
</dbReference>
<dbReference type="Proteomes" id="UP000831485">
    <property type="component" value="Chromosome"/>
</dbReference>
<dbReference type="SMART" id="SM00028">
    <property type="entry name" value="TPR"/>
    <property type="match status" value="5"/>
</dbReference>
<dbReference type="Gene3D" id="1.25.40.10">
    <property type="entry name" value="Tetratricopeptide repeat domain"/>
    <property type="match status" value="2"/>
</dbReference>
<proteinExistence type="predicted"/>
<evidence type="ECO:0000313" key="8">
    <source>
        <dbReference type="Proteomes" id="UP000831485"/>
    </source>
</evidence>
<organism evidence="5 7">
    <name type="scientific">Geomonas paludis</name>
    <dbReference type="NCBI Taxonomy" id="2740185"/>
    <lineage>
        <taxon>Bacteria</taxon>
        <taxon>Pseudomonadati</taxon>
        <taxon>Thermodesulfobacteriota</taxon>
        <taxon>Desulfuromonadia</taxon>
        <taxon>Geobacterales</taxon>
        <taxon>Geobacteraceae</taxon>
        <taxon>Geomonas</taxon>
    </lineage>
</organism>
<evidence type="ECO:0000313" key="6">
    <source>
        <dbReference type="EMBL" id="UPU38201.1"/>
    </source>
</evidence>
<dbReference type="AlphaFoldDB" id="A0A6V8MU73"/>
<evidence type="ECO:0000256" key="2">
    <source>
        <dbReference type="ARBA" id="ARBA00022803"/>
    </source>
</evidence>
<sequence>MQPPTGTGEEEQAKALAEVLRAQAEMEARERQMAKARAEAESAQRSAREAAEAPSAAKEMLARRRLQASCQRELAEVYGIELKMKGMDPNREDRVRSLPGATSSNPAKGGDQATTFDPSMTPVQALAYHRGAVSGLLKRTGVANPELAFGFNGLAGALRQTGNYPEAENCYRLALQVIELAIRDGHAPSGLQQFPLELDEKGFDREEAAREFVTVAPELKTSRRVEERELPPDPDILSKCKVAEAAVRNNLGVLLRVWGRYEEADKEYETSWRIVKEKLGEGSFEAAVLRNNIGLLYDVTGRMVDAETTYSKALAILREGGGSQAARLAAVTNNLAGLYLEKGKTEPAQRLLLESIRLIEEQHGPVSATVGLRHYNLGWVYHLQGKEPEAEQELQQALAIATLVQQPALTWAVQSAYAKVLLAQGKPGPATLLAKSAVNRIQAMRQDMAGSGVKHAGVFRTTVEGVYRQLAALLVAQGRLPEAEHVMELLKDQEFSQFARRSAESAGLAAGRVTLTGYENDRHQELERAAAPLGALSARRSALKEKTPRSPDEEAEYLRLGKEIDQAAKAFNATLVRVCASFGAERRREKEEVREAVGIQADLAELGAGAVAVYTIVDQEELTLLLIAPKYRRAFTRKVGSAQLADKIFAFRRLLQPDAAGVLRDPVPAARELYDLVFRPLAPELEAAGAQTILWHLDGPLRYLPLSALHDGSDFVVARYRNVLYTSASKARLKDRPAGTWRVLGLGLSQPRTVLGRSYSPLPGVPEELKGIVRSASAPGGVIPGDAYLDDAFTWELLRGRLEDAGSYPLVHIASHFHFETGDDSSSYLVLGNGTPLTLREVEDQVNLFAGVDLLTLSACETAVGGGKDQDGREVDGLSILAQRQGAKAVVATLWPVADPSTSTLMQRFYRLREEKRLSKAEALREAQLELLRGANSPGAGEGERGAVNLARVAARPSAKAEPVDPGRPYAHPYYWAPFILMGNWQ</sequence>
<dbReference type="PANTHER" id="PTHR45641">
    <property type="entry name" value="TETRATRICOPEPTIDE REPEAT PROTEIN (AFU_ORTHOLOGUE AFUA_6G03870)"/>
    <property type="match status" value="1"/>
</dbReference>
<name>A0A6V8MU73_9BACT</name>
<evidence type="ECO:0000256" key="1">
    <source>
        <dbReference type="ARBA" id="ARBA00022737"/>
    </source>
</evidence>
<keyword evidence="2" id="KW-0802">TPR repeat</keyword>
<dbReference type="Pfam" id="PF13424">
    <property type="entry name" value="TPR_12"/>
    <property type="match status" value="2"/>
</dbReference>
<evidence type="ECO:0000259" key="4">
    <source>
        <dbReference type="Pfam" id="PF12770"/>
    </source>
</evidence>
<feature type="region of interest" description="Disordered" evidence="3">
    <location>
        <begin position="27"/>
        <end position="56"/>
    </location>
</feature>
<dbReference type="SUPFAM" id="SSF48452">
    <property type="entry name" value="TPR-like"/>
    <property type="match status" value="2"/>
</dbReference>
<dbReference type="InterPro" id="IPR011990">
    <property type="entry name" value="TPR-like_helical_dom_sf"/>
</dbReference>
<evidence type="ECO:0000313" key="7">
    <source>
        <dbReference type="Proteomes" id="UP000568888"/>
    </source>
</evidence>
<reference evidence="7" key="1">
    <citation type="submission" date="2020-06" db="EMBL/GenBank/DDBJ databases">
        <title>Draft genomic sequecing of Geomonas sp. Red736.</title>
        <authorList>
            <person name="Itoh H."/>
            <person name="Xu Z.X."/>
            <person name="Ushijima N."/>
            <person name="Masuda Y."/>
            <person name="Shiratori Y."/>
            <person name="Senoo K."/>
        </authorList>
    </citation>
    <scope>NUCLEOTIDE SEQUENCE [LARGE SCALE GENOMIC DNA]</scope>
    <source>
        <strain evidence="7">Red736</strain>
    </source>
</reference>
<dbReference type="EMBL" id="CP096574">
    <property type="protein sequence ID" value="UPU38201.1"/>
    <property type="molecule type" value="Genomic_DNA"/>
</dbReference>
<feature type="domain" description="CHAT" evidence="4">
    <location>
        <begin position="668"/>
        <end position="984"/>
    </location>
</feature>
<dbReference type="InterPro" id="IPR024983">
    <property type="entry name" value="CHAT_dom"/>
</dbReference>
<dbReference type="Pfam" id="PF12770">
    <property type="entry name" value="CHAT"/>
    <property type="match status" value="1"/>
</dbReference>
<dbReference type="EMBL" id="BLXY01000002">
    <property type="protein sequence ID" value="GFO63267.1"/>
    <property type="molecule type" value="Genomic_DNA"/>
</dbReference>